<dbReference type="Proteomes" id="UP000181884">
    <property type="component" value="Unassembled WGS sequence"/>
</dbReference>
<keyword evidence="1" id="KW-0812">Transmembrane</keyword>
<dbReference type="AlphaFoldDB" id="A0A1L8RFR8"/>
<keyword evidence="3" id="KW-1185">Reference proteome</keyword>
<feature type="transmembrane region" description="Helical" evidence="1">
    <location>
        <begin position="12"/>
        <end position="34"/>
    </location>
</feature>
<comment type="caution">
    <text evidence="2">The sequence shown here is derived from an EMBL/GenBank/DDBJ whole genome shotgun (WGS) entry which is preliminary data.</text>
</comment>
<evidence type="ECO:0000313" key="2">
    <source>
        <dbReference type="EMBL" id="OJG18542.1"/>
    </source>
</evidence>
<gene>
    <name evidence="2" type="ORF">RU97_GL001939</name>
</gene>
<proteinExistence type="predicted"/>
<reference evidence="2 3" key="1">
    <citation type="submission" date="2014-12" db="EMBL/GenBank/DDBJ databases">
        <title>Draft genome sequences of 29 type strains of Enterococci.</title>
        <authorList>
            <person name="Zhong Z."/>
            <person name="Sun Z."/>
            <person name="Liu W."/>
            <person name="Zhang W."/>
            <person name="Zhang H."/>
        </authorList>
    </citation>
    <scope>NUCLEOTIDE SEQUENCE [LARGE SCALE GENOMIC DNA]</scope>
    <source>
        <strain evidence="2 3">DSM 17029</strain>
    </source>
</reference>
<name>A0A1L8RFR8_9ENTE</name>
<dbReference type="EMBL" id="JXKH01000004">
    <property type="protein sequence ID" value="OJG18542.1"/>
    <property type="molecule type" value="Genomic_DNA"/>
</dbReference>
<accession>A0A1L8RFR8</accession>
<keyword evidence="1" id="KW-0472">Membrane</keyword>
<protein>
    <submittedName>
        <fullName evidence="2">Uncharacterized protein</fullName>
    </submittedName>
</protein>
<evidence type="ECO:0000313" key="3">
    <source>
        <dbReference type="Proteomes" id="UP000181884"/>
    </source>
</evidence>
<keyword evidence="1" id="KW-1133">Transmembrane helix</keyword>
<sequence>MKYAFNLVFMLNFFKFIIVVAIIYFLYSLIHFLMKNWQR</sequence>
<organism evidence="2 3">
    <name type="scientific">Enterococcus canis</name>
    <dbReference type="NCBI Taxonomy" id="214095"/>
    <lineage>
        <taxon>Bacteria</taxon>
        <taxon>Bacillati</taxon>
        <taxon>Bacillota</taxon>
        <taxon>Bacilli</taxon>
        <taxon>Lactobacillales</taxon>
        <taxon>Enterococcaceae</taxon>
        <taxon>Enterococcus</taxon>
    </lineage>
</organism>
<evidence type="ECO:0000256" key="1">
    <source>
        <dbReference type="SAM" id="Phobius"/>
    </source>
</evidence>